<comment type="caution">
    <text evidence="7">The sequence shown here is derived from an EMBL/GenBank/DDBJ whole genome shotgun (WGS) entry which is preliminary data.</text>
</comment>
<evidence type="ECO:0000313" key="7">
    <source>
        <dbReference type="EMBL" id="KAG5262210.1"/>
    </source>
</evidence>
<sequence>MKKGEKLKRTFEPVRKKVCLRIRYSQLWLAKMAEVGEPQITPETPGRPAIRNPFESPNDYHRLHEPFVPSPTIFRSSCASSATPAKFKWSIDEMSNLLPVDIDPEDINRQSFYLSQTRIDFEIEQKRQNAIEQFFTKGAIVPSPWAAPVSTLKHHGKGSSSPFVTDEPESSRKTNATCQTILSLPVDFDLEKVLGEHYKVEEVSEQVQETLSSSSLRRKLFLDGQGSGSESSNPPSPERGPYMESLSGKEAMSPSFTSPLQCDVPILTSSSGQFSSSPIQGRFCNYSLGSATSPMFPDRSSPTFKSPTLSPIGPQQAETPLSGERKRLTFLTPEGVPLSSSDMDVRCRGDSPYVEGCSPIRNCSPLRPRHRVGVWGSPSHLSPILPILSTIPQAVEPLHAMELDCSSPQTEAALPGHTLSTQSPSELMEQGEDSRGSAGQGEPADTTDRCGKEQLDCGWTKEIQEEEEDEEDEEEEVQGGNGLSFPKHLTSSRTGSLSNAESLHMFTSLLAEGSLIPPDGSMQVDSGYNTYSAGTTSLMEGISCDSQSKEASDVHIPEEGHQLYTKFMKSKIVLPHH</sequence>
<comment type="similarity">
    <text evidence="1">Belongs to the BORA family.</text>
</comment>
<protein>
    <recommendedName>
        <fullName evidence="2">Protein aurora borealis</fullName>
    </recommendedName>
</protein>
<dbReference type="PANTHER" id="PTHR14728">
    <property type="entry name" value="PROTEIN AURORA BOREALIS"/>
    <property type="match status" value="1"/>
</dbReference>
<dbReference type="Pfam" id="PF15280">
    <property type="entry name" value="BORA_N"/>
    <property type="match status" value="1"/>
</dbReference>
<dbReference type="GO" id="GO:0019901">
    <property type="term" value="F:protein kinase binding"/>
    <property type="evidence" value="ECO:0007669"/>
    <property type="project" value="TreeGrafter"/>
</dbReference>
<name>A0AAV6FIB7_9TELE</name>
<feature type="compositionally biased region" description="Acidic residues" evidence="6">
    <location>
        <begin position="464"/>
        <end position="477"/>
    </location>
</feature>
<evidence type="ECO:0000256" key="6">
    <source>
        <dbReference type="SAM" id="MobiDB-lite"/>
    </source>
</evidence>
<dbReference type="InterPro" id="IPR023252">
    <property type="entry name" value="Aurora_borealis_protein"/>
</dbReference>
<keyword evidence="8" id="KW-1185">Reference proteome</keyword>
<dbReference type="PANTHER" id="PTHR14728:SF2">
    <property type="entry name" value="PROTEIN AURORA BOREALIS"/>
    <property type="match status" value="1"/>
</dbReference>
<dbReference type="GO" id="GO:0005737">
    <property type="term" value="C:cytoplasm"/>
    <property type="evidence" value="ECO:0007669"/>
    <property type="project" value="TreeGrafter"/>
</dbReference>
<feature type="region of interest" description="Disordered" evidence="6">
    <location>
        <begin position="295"/>
        <end position="323"/>
    </location>
</feature>
<evidence type="ECO:0000256" key="2">
    <source>
        <dbReference type="ARBA" id="ARBA00020055"/>
    </source>
</evidence>
<dbReference type="PRINTS" id="PR02038">
    <property type="entry name" value="AURORABORA"/>
</dbReference>
<keyword evidence="3" id="KW-0132">Cell division</keyword>
<feature type="compositionally biased region" description="Polar residues" evidence="6">
    <location>
        <begin position="300"/>
        <end position="309"/>
    </location>
</feature>
<accession>A0AAV6FIB7</accession>
<evidence type="ECO:0000256" key="4">
    <source>
        <dbReference type="ARBA" id="ARBA00022776"/>
    </source>
</evidence>
<dbReference type="GO" id="GO:0051301">
    <property type="term" value="P:cell division"/>
    <property type="evidence" value="ECO:0007669"/>
    <property type="project" value="UniProtKB-KW"/>
</dbReference>
<proteinExistence type="inferred from homology"/>
<feature type="region of interest" description="Disordered" evidence="6">
    <location>
        <begin position="151"/>
        <end position="176"/>
    </location>
</feature>
<keyword evidence="4" id="KW-0498">Mitosis</keyword>
<organism evidence="7 8">
    <name type="scientific">Alosa alosa</name>
    <name type="common">allis shad</name>
    <dbReference type="NCBI Taxonomy" id="278164"/>
    <lineage>
        <taxon>Eukaryota</taxon>
        <taxon>Metazoa</taxon>
        <taxon>Chordata</taxon>
        <taxon>Craniata</taxon>
        <taxon>Vertebrata</taxon>
        <taxon>Euteleostomi</taxon>
        <taxon>Actinopterygii</taxon>
        <taxon>Neopterygii</taxon>
        <taxon>Teleostei</taxon>
        <taxon>Clupei</taxon>
        <taxon>Clupeiformes</taxon>
        <taxon>Clupeoidei</taxon>
        <taxon>Clupeidae</taxon>
        <taxon>Alosa</taxon>
    </lineage>
</organism>
<evidence type="ECO:0000313" key="8">
    <source>
        <dbReference type="Proteomes" id="UP000823561"/>
    </source>
</evidence>
<feature type="region of interest" description="Disordered" evidence="6">
    <location>
        <begin position="222"/>
        <end position="256"/>
    </location>
</feature>
<dbReference type="EMBL" id="JADWDJ010000023">
    <property type="protein sequence ID" value="KAG5262210.1"/>
    <property type="molecule type" value="Genomic_DNA"/>
</dbReference>
<dbReference type="GO" id="GO:0007088">
    <property type="term" value="P:regulation of mitotic nuclear division"/>
    <property type="evidence" value="ECO:0007669"/>
    <property type="project" value="TreeGrafter"/>
</dbReference>
<feature type="region of interest" description="Disordered" evidence="6">
    <location>
        <begin position="407"/>
        <end position="496"/>
    </location>
</feature>
<dbReference type="AlphaFoldDB" id="A0AAV6FIB7"/>
<reference evidence="7" key="1">
    <citation type="submission" date="2020-10" db="EMBL/GenBank/DDBJ databases">
        <title>Chromosome-scale genome assembly of the Allis shad, Alosa alosa.</title>
        <authorList>
            <person name="Margot Z."/>
            <person name="Christophe K."/>
            <person name="Cabau C."/>
            <person name="Louis A."/>
            <person name="Berthelot C."/>
            <person name="Parey E."/>
            <person name="Roest Crollius H."/>
            <person name="Montfort J."/>
            <person name="Robinson-Rechavi M."/>
            <person name="Bucao C."/>
            <person name="Bouchez O."/>
            <person name="Gislard M."/>
            <person name="Lluch J."/>
            <person name="Milhes M."/>
            <person name="Lampietro C."/>
            <person name="Lopez Roques C."/>
            <person name="Donnadieu C."/>
            <person name="Braasch I."/>
            <person name="Desvignes T."/>
            <person name="Postlethwait J."/>
            <person name="Bobe J."/>
            <person name="Guiguen Y."/>
        </authorList>
    </citation>
    <scope>NUCLEOTIDE SEQUENCE</scope>
    <source>
        <strain evidence="7">M-15738</strain>
        <tissue evidence="7">Blood</tissue>
    </source>
</reference>
<dbReference type="GO" id="GO:0060236">
    <property type="term" value="P:regulation of mitotic spindle organization"/>
    <property type="evidence" value="ECO:0007669"/>
    <property type="project" value="TreeGrafter"/>
</dbReference>
<dbReference type="GO" id="GO:0005634">
    <property type="term" value="C:nucleus"/>
    <property type="evidence" value="ECO:0007669"/>
    <property type="project" value="TreeGrafter"/>
</dbReference>
<gene>
    <name evidence="7" type="ORF">AALO_G00293420</name>
</gene>
<keyword evidence="5" id="KW-0131">Cell cycle</keyword>
<evidence type="ECO:0000256" key="5">
    <source>
        <dbReference type="ARBA" id="ARBA00023306"/>
    </source>
</evidence>
<evidence type="ECO:0000256" key="1">
    <source>
        <dbReference type="ARBA" id="ARBA00010963"/>
    </source>
</evidence>
<feature type="compositionally biased region" description="Low complexity" evidence="6">
    <location>
        <begin position="222"/>
        <end position="233"/>
    </location>
</feature>
<dbReference type="Proteomes" id="UP000823561">
    <property type="component" value="Chromosome 23"/>
</dbReference>
<feature type="compositionally biased region" description="Basic and acidic residues" evidence="6">
    <location>
        <begin position="446"/>
        <end position="455"/>
    </location>
</feature>
<evidence type="ECO:0000256" key="3">
    <source>
        <dbReference type="ARBA" id="ARBA00022618"/>
    </source>
</evidence>